<dbReference type="EMBL" id="PDCN02000009">
    <property type="protein sequence ID" value="PIB75514.1"/>
    <property type="molecule type" value="Genomic_DNA"/>
</dbReference>
<dbReference type="STRING" id="85968.GCA_900073015_01180"/>
<dbReference type="RefSeq" id="WP_090587370.1">
    <property type="nucleotide sequence ID" value="NZ_CP104302.1"/>
</dbReference>
<keyword evidence="2" id="KW-1185">Reference proteome</keyword>
<evidence type="ECO:0000313" key="2">
    <source>
        <dbReference type="Proteomes" id="UP000230551"/>
    </source>
</evidence>
<comment type="caution">
    <text evidence="1">The sequence shown here is derived from an EMBL/GenBank/DDBJ whole genome shotgun (WGS) entry which is preliminary data.</text>
</comment>
<dbReference type="Proteomes" id="UP000230551">
    <property type="component" value="Unassembled WGS sequence"/>
</dbReference>
<dbReference type="OrthoDB" id="4772742at2"/>
<accession>A0A2G5PC99</accession>
<organism evidence="1 2">
    <name type="scientific">Mycolicibacterium brumae</name>
    <dbReference type="NCBI Taxonomy" id="85968"/>
    <lineage>
        <taxon>Bacteria</taxon>
        <taxon>Bacillati</taxon>
        <taxon>Actinomycetota</taxon>
        <taxon>Actinomycetes</taxon>
        <taxon>Mycobacteriales</taxon>
        <taxon>Mycobacteriaceae</taxon>
        <taxon>Mycolicibacterium</taxon>
    </lineage>
</organism>
<name>A0A2G5PC99_9MYCO</name>
<sequence length="364" mass="36322">MSALRAGPDLDDADALIDADRDGLLRGASMAGAQVRAVAAAVAEGALEPIAGADRPRSLIWVCGRGPAASAGAMLAAVLNPVAAQPITVVAEAPRWIGPLDLLVVAGDDPEDPALVSAVGAGTRRGARVVVAAPMAGPLREAAAGRAADLSPRVSVPDAFGVTRFLAVGLAVGAAVGLAVGAPDSLDLNALADELDAEALRNSAGRELFTNAAKLLAQRISSRAVVLAGDNAATLALARHAGEVLLRVGRQVVAAAPLADALTALRDGLGGDAVADLFHDEELDGPLPGRPLVLTPTLAAEHAVVAARTAPFADVDLLASADVPSGADGPAAAGADRVEQQLAVLAVRLEMAAAYLGLLGGERR</sequence>
<dbReference type="GO" id="GO:1901135">
    <property type="term" value="P:carbohydrate derivative metabolic process"/>
    <property type="evidence" value="ECO:0007669"/>
    <property type="project" value="InterPro"/>
</dbReference>
<dbReference type="GO" id="GO:0097367">
    <property type="term" value="F:carbohydrate derivative binding"/>
    <property type="evidence" value="ECO:0007669"/>
    <property type="project" value="InterPro"/>
</dbReference>
<dbReference type="AlphaFoldDB" id="A0A2G5PC99"/>
<dbReference type="InterPro" id="IPR046348">
    <property type="entry name" value="SIS_dom_sf"/>
</dbReference>
<reference evidence="1 2" key="1">
    <citation type="journal article" date="2017" name="Infect. Genet. Evol.">
        <title>The new phylogeny of the genus Mycobacterium: The old and the news.</title>
        <authorList>
            <person name="Tortoli E."/>
            <person name="Fedrizzi T."/>
            <person name="Meehan C.J."/>
            <person name="Trovato A."/>
            <person name="Grottola A."/>
            <person name="Giacobazzi E."/>
            <person name="Serpini G.F."/>
            <person name="Tagliazucchi S."/>
            <person name="Fabio A."/>
            <person name="Bettua C."/>
            <person name="Bertorelli R."/>
            <person name="Frascaro F."/>
            <person name="De Sanctis V."/>
            <person name="Pecorari M."/>
            <person name="Jousson O."/>
            <person name="Segata N."/>
            <person name="Cirillo D.M."/>
        </authorList>
    </citation>
    <scope>NUCLEOTIDE SEQUENCE [LARGE SCALE GENOMIC DNA]</scope>
    <source>
        <strain evidence="1 2">CIP1034565</strain>
    </source>
</reference>
<protein>
    <submittedName>
        <fullName evidence="1">TobH protein</fullName>
    </submittedName>
</protein>
<evidence type="ECO:0000313" key="1">
    <source>
        <dbReference type="EMBL" id="PIB75514.1"/>
    </source>
</evidence>
<proteinExistence type="predicted"/>
<dbReference type="SUPFAM" id="SSF53697">
    <property type="entry name" value="SIS domain"/>
    <property type="match status" value="1"/>
</dbReference>
<gene>
    <name evidence="1" type="ORF">CQY22_008810</name>
</gene>